<organism evidence="1 2">
    <name type="scientific">Vitis vinifera</name>
    <name type="common">Grape</name>
    <dbReference type="NCBI Taxonomy" id="29760"/>
    <lineage>
        <taxon>Eukaryota</taxon>
        <taxon>Viridiplantae</taxon>
        <taxon>Streptophyta</taxon>
        <taxon>Embryophyta</taxon>
        <taxon>Tracheophyta</taxon>
        <taxon>Spermatophyta</taxon>
        <taxon>Magnoliopsida</taxon>
        <taxon>eudicotyledons</taxon>
        <taxon>Gunneridae</taxon>
        <taxon>Pentapetalae</taxon>
        <taxon>rosids</taxon>
        <taxon>Vitales</taxon>
        <taxon>Vitaceae</taxon>
        <taxon>Viteae</taxon>
        <taxon>Vitis</taxon>
    </lineage>
</organism>
<keyword evidence="2" id="KW-1185">Reference proteome</keyword>
<protein>
    <submittedName>
        <fullName evidence="1">Uncharacterized protein</fullName>
    </submittedName>
</protein>
<name>E0CSN5_VITVI</name>
<dbReference type="OrthoDB" id="1856718at2759"/>
<dbReference type="AlphaFoldDB" id="E0CSN5"/>
<dbReference type="InParanoid" id="E0CSN5"/>
<gene>
    <name evidence="1" type="ordered locus">VIT_19s0014g03100</name>
</gene>
<dbReference type="Proteomes" id="UP000009183">
    <property type="component" value="Chromosome 19"/>
</dbReference>
<dbReference type="HOGENOM" id="CLU_1535241_0_0_1"/>
<dbReference type="EMBL" id="FN595229">
    <property type="protein sequence ID" value="CBI20334.3"/>
    <property type="molecule type" value="Genomic_DNA"/>
</dbReference>
<accession>E0CSN5</accession>
<proteinExistence type="predicted"/>
<sequence>MGLCSKWLTGLDPQQGVIIHMHGLLKVPFPPRHHHFLSFSLALGLVVRPFVDLWRKGPYKVDLVRLVQFFSSLVAGMRMMTSYTEISGCLIHEMAGSGCFRKRRAEDFTWPSQGSNNKRSMCSIRCERRARGSRICCVRGLPSMLLVLQLRCPLMYFPALRKLCPRKMVFQGNLL</sequence>
<evidence type="ECO:0000313" key="2">
    <source>
        <dbReference type="Proteomes" id="UP000009183"/>
    </source>
</evidence>
<evidence type="ECO:0000313" key="1">
    <source>
        <dbReference type="EMBL" id="CBI20334.3"/>
    </source>
</evidence>
<dbReference type="PaxDb" id="29760-VIT_19s0014g03100.t01"/>
<reference evidence="2" key="1">
    <citation type="journal article" date="2007" name="Nature">
        <title>The grapevine genome sequence suggests ancestral hexaploidization in major angiosperm phyla.</title>
        <authorList>
            <consortium name="The French-Italian Public Consortium for Grapevine Genome Characterization."/>
            <person name="Jaillon O."/>
            <person name="Aury J.-M."/>
            <person name="Noel B."/>
            <person name="Policriti A."/>
            <person name="Clepet C."/>
            <person name="Casagrande A."/>
            <person name="Choisne N."/>
            <person name="Aubourg S."/>
            <person name="Vitulo N."/>
            <person name="Jubin C."/>
            <person name="Vezzi A."/>
            <person name="Legeai F."/>
            <person name="Hugueney P."/>
            <person name="Dasilva C."/>
            <person name="Horner D."/>
            <person name="Mica E."/>
            <person name="Jublot D."/>
            <person name="Poulain J."/>
            <person name="Bruyere C."/>
            <person name="Billault A."/>
            <person name="Segurens B."/>
            <person name="Gouyvenoux M."/>
            <person name="Ugarte E."/>
            <person name="Cattonaro F."/>
            <person name="Anthouard V."/>
            <person name="Vico V."/>
            <person name="Del Fabbro C."/>
            <person name="Alaux M."/>
            <person name="Di Gaspero G."/>
            <person name="Dumas V."/>
            <person name="Felice N."/>
            <person name="Paillard S."/>
            <person name="Juman I."/>
            <person name="Moroldo M."/>
            <person name="Scalabrin S."/>
            <person name="Canaguier A."/>
            <person name="Le Clainche I."/>
            <person name="Malacrida G."/>
            <person name="Durand E."/>
            <person name="Pesole G."/>
            <person name="Laucou V."/>
            <person name="Chatelet P."/>
            <person name="Merdinoglu D."/>
            <person name="Delledonne M."/>
            <person name="Pezzotti M."/>
            <person name="Lecharny A."/>
            <person name="Scarpelli C."/>
            <person name="Artiguenave F."/>
            <person name="Pe M.E."/>
            <person name="Valle G."/>
            <person name="Morgante M."/>
            <person name="Caboche M."/>
            <person name="Adam-Blondon A.-F."/>
            <person name="Weissenbach J."/>
            <person name="Quetier F."/>
            <person name="Wincker P."/>
        </authorList>
    </citation>
    <scope>NUCLEOTIDE SEQUENCE [LARGE SCALE GENOMIC DNA]</scope>
    <source>
        <strain evidence="2">cv. Pinot noir / PN40024</strain>
    </source>
</reference>